<dbReference type="PROSITE" id="PS51278">
    <property type="entry name" value="GATASE_TYPE_2"/>
    <property type="match status" value="1"/>
</dbReference>
<dbReference type="RefSeq" id="WP_226933388.1">
    <property type="nucleotide sequence ID" value="NZ_JACDXX010000001.1"/>
</dbReference>
<dbReference type="Gene3D" id="3.60.20.10">
    <property type="entry name" value="Glutamine Phosphoribosylpyrophosphate, subunit 1, domain 1"/>
    <property type="match status" value="1"/>
</dbReference>
<gene>
    <name evidence="4" type="ORF">H0485_00650</name>
</gene>
<reference evidence="4 5" key="1">
    <citation type="submission" date="2020-07" db="EMBL/GenBank/DDBJ databases">
        <title>Pseudogemmobacter sp. nov., isolated from poultry manure in Taiwan.</title>
        <authorList>
            <person name="Lin S.-Y."/>
            <person name="Tang Y.-S."/>
            <person name="Young C.-C."/>
        </authorList>
    </citation>
    <scope>NUCLEOTIDE SEQUENCE [LARGE SCALE GENOMIC DNA]</scope>
    <source>
        <strain evidence="4 5">CC-YST710</strain>
    </source>
</reference>
<dbReference type="PANTHER" id="PTHR11907">
    <property type="entry name" value="AMIDOPHOSPHORIBOSYLTRANSFERASE"/>
    <property type="match status" value="1"/>
</dbReference>
<keyword evidence="2 4" id="KW-0315">Glutamine amidotransferase</keyword>
<name>A0ABS8CI11_9RHOB</name>
<dbReference type="InterPro" id="IPR017932">
    <property type="entry name" value="GATase_2_dom"/>
</dbReference>
<keyword evidence="5" id="KW-1185">Reference proteome</keyword>
<dbReference type="InterPro" id="IPR029055">
    <property type="entry name" value="Ntn_hydrolases_N"/>
</dbReference>
<proteinExistence type="predicted"/>
<protein>
    <submittedName>
        <fullName evidence="4">Glutamine amidotransferase family protein</fullName>
    </submittedName>
</protein>
<evidence type="ECO:0000256" key="2">
    <source>
        <dbReference type="ARBA" id="ARBA00022962"/>
    </source>
</evidence>
<comment type="caution">
    <text evidence="4">The sequence shown here is derived from an EMBL/GenBank/DDBJ whole genome shotgun (WGS) entry which is preliminary data.</text>
</comment>
<dbReference type="SUPFAM" id="SSF56235">
    <property type="entry name" value="N-terminal nucleophile aminohydrolases (Ntn hydrolases)"/>
    <property type="match status" value="1"/>
</dbReference>
<dbReference type="Pfam" id="PF13522">
    <property type="entry name" value="GATase_6"/>
    <property type="match status" value="1"/>
</dbReference>
<evidence type="ECO:0000313" key="5">
    <source>
        <dbReference type="Proteomes" id="UP001198571"/>
    </source>
</evidence>
<evidence type="ECO:0000259" key="3">
    <source>
        <dbReference type="PROSITE" id="PS51278"/>
    </source>
</evidence>
<evidence type="ECO:0000256" key="1">
    <source>
        <dbReference type="ARBA" id="ARBA00022679"/>
    </source>
</evidence>
<evidence type="ECO:0000313" key="4">
    <source>
        <dbReference type="EMBL" id="MCB5408515.1"/>
    </source>
</evidence>
<sequence length="298" mass="31924">MCGIVGLFLKDRSLEPKLGEMLTSMLITMTDRGPDSAGIAIYGSDAEGSGKLTVQSDQADQDFATLAADLGAAIGSSVTLSRKDTHAILTVKADQIEAARAALARVRPGVRVMSAGESIEIYKEVGLPKDVAARFEVSAMSGRHGIGHTRMATESAITTMGAHPFSTGMDQCLVHNGSMSNHNTLRRELKREGMTFATENDTEVAAAWLSHKLAQGVELGDALRAGLDVLDGFYTFVVGTKDGFGVVRDPIACKPAVMAETDQYVAFGSEYRALVDLPGIENARVWEPEPATVYFWKH</sequence>
<keyword evidence="1" id="KW-0808">Transferase</keyword>
<feature type="domain" description="Glutamine amidotransferase type-2" evidence="3">
    <location>
        <begin position="2"/>
        <end position="298"/>
    </location>
</feature>
<dbReference type="Proteomes" id="UP001198571">
    <property type="component" value="Unassembled WGS sequence"/>
</dbReference>
<accession>A0ABS8CI11</accession>
<organism evidence="4 5">
    <name type="scientific">Pseudogemmobacter faecipullorum</name>
    <dbReference type="NCBI Taxonomy" id="2755041"/>
    <lineage>
        <taxon>Bacteria</taxon>
        <taxon>Pseudomonadati</taxon>
        <taxon>Pseudomonadota</taxon>
        <taxon>Alphaproteobacteria</taxon>
        <taxon>Rhodobacterales</taxon>
        <taxon>Paracoccaceae</taxon>
        <taxon>Pseudogemmobacter</taxon>
    </lineage>
</organism>
<dbReference type="EMBL" id="JACDXX010000001">
    <property type="protein sequence ID" value="MCB5408515.1"/>
    <property type="molecule type" value="Genomic_DNA"/>
</dbReference>
<dbReference type="CDD" id="cd01907">
    <property type="entry name" value="GlxB"/>
    <property type="match status" value="1"/>
</dbReference>